<reference evidence="2 3" key="1">
    <citation type="submission" date="2020-02" db="EMBL/GenBank/DDBJ databases">
        <title>The whole genome sequence of CPCC 205119.</title>
        <authorList>
            <person name="Jiang Z."/>
        </authorList>
    </citation>
    <scope>NUCLEOTIDE SEQUENCE [LARGE SCALE GENOMIC DNA]</scope>
    <source>
        <strain evidence="2 3">CPCC 205119</strain>
    </source>
</reference>
<proteinExistence type="predicted"/>
<dbReference type="EMBL" id="JAAGWK010000001">
    <property type="protein sequence ID" value="NEL52414.1"/>
    <property type="molecule type" value="Genomic_DNA"/>
</dbReference>
<evidence type="ECO:0008006" key="4">
    <source>
        <dbReference type="Google" id="ProtNLM"/>
    </source>
</evidence>
<dbReference type="PROSITE" id="PS51257">
    <property type="entry name" value="PROKAR_LIPOPROTEIN"/>
    <property type="match status" value="1"/>
</dbReference>
<evidence type="ECO:0000256" key="1">
    <source>
        <dbReference type="SAM" id="SignalP"/>
    </source>
</evidence>
<feature type="chain" id="PRO_5038753260" description="Lipoprotein" evidence="1">
    <location>
        <begin position="28"/>
        <end position="299"/>
    </location>
</feature>
<accession>A0A7K3W7V0</accession>
<protein>
    <recommendedName>
        <fullName evidence="4">Lipoprotein</fullName>
    </recommendedName>
</protein>
<evidence type="ECO:0000313" key="3">
    <source>
        <dbReference type="Proteomes" id="UP000470470"/>
    </source>
</evidence>
<dbReference type="AlphaFoldDB" id="A0A7K3W7V0"/>
<dbReference type="Proteomes" id="UP000470470">
    <property type="component" value="Unassembled WGS sequence"/>
</dbReference>
<keyword evidence="3" id="KW-1185">Reference proteome</keyword>
<comment type="caution">
    <text evidence="2">The sequence shown here is derived from an EMBL/GenBank/DDBJ whole genome shotgun (WGS) entry which is preliminary data.</text>
</comment>
<sequence>MTRSGPGRSAVLTALGALGLLVLAGCADRDGGAAGAQSGASATPDREGAAADDRLVFQVALTGGFTTPTELAARLPLVSVYADGRVVAQGPVAASYPGPALPSVQLRDVGPDAVADLVAEAERAGVLDDTDLGSPPVADALTTRFVLVDADGTHVRDAYALSAGWTAGPGLSTEQVAARADLLELLDAARAVASPADQRELRPYPVSALAVVATQHLDVDDGLATPDVAWPGPPLPGTALGGLPSMSCTLATGDQARAVLDAAATATTRTPWVTADGSRWSVTLRPLLPHEDDCTDLTS</sequence>
<feature type="signal peptide" evidence="1">
    <location>
        <begin position="1"/>
        <end position="27"/>
    </location>
</feature>
<dbReference type="RefSeq" id="WP_152731376.1">
    <property type="nucleotide sequence ID" value="NZ_JAABOZ010000009.1"/>
</dbReference>
<organism evidence="2 3">
    <name type="scientific">Goekera deserti</name>
    <dbReference type="NCBI Taxonomy" id="2497753"/>
    <lineage>
        <taxon>Bacteria</taxon>
        <taxon>Bacillati</taxon>
        <taxon>Actinomycetota</taxon>
        <taxon>Actinomycetes</taxon>
        <taxon>Geodermatophilales</taxon>
        <taxon>Geodermatophilaceae</taxon>
        <taxon>Goekera</taxon>
    </lineage>
</organism>
<gene>
    <name evidence="2" type="ORF">G1H19_00075</name>
</gene>
<name>A0A7K3W7V0_9ACTN</name>
<evidence type="ECO:0000313" key="2">
    <source>
        <dbReference type="EMBL" id="NEL52414.1"/>
    </source>
</evidence>
<keyword evidence="1" id="KW-0732">Signal</keyword>